<dbReference type="RefSeq" id="WP_015556756.1">
    <property type="nucleotide sequence ID" value="NC_021038.1"/>
</dbReference>
<dbReference type="Proteomes" id="UP000008957">
    <property type="component" value="Chromosome"/>
</dbReference>
<protein>
    <submittedName>
        <fullName evidence="4">Methyl-accepting chemotaxis protein</fullName>
    </submittedName>
</protein>
<dbReference type="PROSITE" id="PS50111">
    <property type="entry name" value="CHEMOTAXIS_TRANSDUC_2"/>
    <property type="match status" value="1"/>
</dbReference>
<reference evidence="4 5" key="2">
    <citation type="submission" date="2010-03" db="EMBL/GenBank/DDBJ databases">
        <authorList>
            <person name="Pajon A."/>
        </authorList>
    </citation>
    <scope>NUCLEOTIDE SEQUENCE [LARGE SCALE GENOMIC DNA]</scope>
    <source>
        <strain evidence="4 5">SGP1</strain>
    </source>
</reference>
<gene>
    <name evidence="4" type="ORF">SY1_16340</name>
</gene>
<dbReference type="InterPro" id="IPR004089">
    <property type="entry name" value="MCPsignal_dom"/>
</dbReference>
<dbReference type="Pfam" id="PF00015">
    <property type="entry name" value="MCPsignal"/>
    <property type="match status" value="1"/>
</dbReference>
<feature type="domain" description="Methyl-accepting transducer" evidence="3">
    <location>
        <begin position="80"/>
        <end position="309"/>
    </location>
</feature>
<dbReference type="KEGG" id="sbr:SY1_16340"/>
<dbReference type="AlphaFoldDB" id="A0AB94IY22"/>
<evidence type="ECO:0000256" key="1">
    <source>
        <dbReference type="ARBA" id="ARBA00023224"/>
    </source>
</evidence>
<dbReference type="GO" id="GO:0007165">
    <property type="term" value="P:signal transduction"/>
    <property type="evidence" value="ECO:0007669"/>
    <property type="project" value="UniProtKB-KW"/>
</dbReference>
<keyword evidence="1 2" id="KW-0807">Transducer</keyword>
<evidence type="ECO:0000313" key="5">
    <source>
        <dbReference type="Proteomes" id="UP000008957"/>
    </source>
</evidence>
<dbReference type="SUPFAM" id="SSF58104">
    <property type="entry name" value="Methyl-accepting chemotaxis protein (MCP) signaling domain"/>
    <property type="match status" value="1"/>
</dbReference>
<dbReference type="Gene3D" id="1.10.287.950">
    <property type="entry name" value="Methyl-accepting chemotaxis protein"/>
    <property type="match status" value="1"/>
</dbReference>
<keyword evidence="5" id="KW-1185">Reference proteome</keyword>
<dbReference type="InterPro" id="IPR025991">
    <property type="entry name" value="Chemoreceptor_zinc-bind_dom"/>
</dbReference>
<evidence type="ECO:0000256" key="2">
    <source>
        <dbReference type="PROSITE-ProRule" id="PRU00284"/>
    </source>
</evidence>
<organism evidence="4 5">
    <name type="scientific">Fretibacterium fastidiosum</name>
    <dbReference type="NCBI Taxonomy" id="651822"/>
    <lineage>
        <taxon>Bacteria</taxon>
        <taxon>Thermotogati</taxon>
        <taxon>Synergistota</taxon>
        <taxon>Synergistia</taxon>
        <taxon>Synergistales</taxon>
        <taxon>Aminobacteriaceae</taxon>
        <taxon>Fretibacterium</taxon>
    </lineage>
</organism>
<dbReference type="PANTHER" id="PTHR32089">
    <property type="entry name" value="METHYL-ACCEPTING CHEMOTAXIS PROTEIN MCPB"/>
    <property type="match status" value="1"/>
</dbReference>
<proteinExistence type="predicted"/>
<evidence type="ECO:0000313" key="4">
    <source>
        <dbReference type="EMBL" id="CBL28609.1"/>
    </source>
</evidence>
<dbReference type="Pfam" id="PF13682">
    <property type="entry name" value="CZB"/>
    <property type="match status" value="1"/>
</dbReference>
<evidence type="ECO:0000259" key="3">
    <source>
        <dbReference type="PROSITE" id="PS50111"/>
    </source>
</evidence>
<sequence length="463" mass="50026">MFFGGSNGKKKDEGVRMTPDELRELEAFIAALRRGDFESEAPEFEDPRLRNLSAALGGLLCAHADEYLKMTQDINDVLLSATKASEVLAGLAEKYQKISAGVREDLRTVDELTSDVSGMSSMISRTAEQTTQGGATMEQAKTDIHALAAGNQAAGENLQAMTESMRHLSDSMADIDNLVNIINGIAVQTNLLSLNASIEAARAGDAGRGFAVVAENVRQLAEESKRSVAQIGDHLNGIRTDVMTLGEKFAQLSDGYAKNTESIDKTTEDADGLTGVFGDIGEAMNGLAPVAEKQAASFEGISASLHDTVENIQAVNEDTRGCNDAIFNSLRKINDMRAGLLKYDLPLQSNDIIDLAKTDHMLWLARVNQMMWGNLDPDPDAAADYANCRLGKWYAGEGRKRYGSTQPYRDLGGCHERFHRACADAIRAYSSGKKEKASAMVPGIISLSKEVLRALDAIKALRV</sequence>
<accession>A0AB94IY22</accession>
<dbReference type="GO" id="GO:0016020">
    <property type="term" value="C:membrane"/>
    <property type="evidence" value="ECO:0007669"/>
    <property type="project" value="InterPro"/>
</dbReference>
<dbReference type="Gene3D" id="1.20.120.30">
    <property type="entry name" value="Aspartate receptor, ligand-binding domain"/>
    <property type="match status" value="1"/>
</dbReference>
<dbReference type="EMBL" id="FP929056">
    <property type="protein sequence ID" value="CBL28609.1"/>
    <property type="molecule type" value="Genomic_DNA"/>
</dbReference>
<name>A0AB94IY22_9BACT</name>
<reference evidence="5" key="1">
    <citation type="submission" date="2010-03" db="EMBL/GenBank/DDBJ databases">
        <title>The genome sequence of Synergistetes sp. SGP1.</title>
        <authorList>
            <consortium name="metaHIT consortium -- http://www.metahit.eu/"/>
            <person name="Pajon A."/>
            <person name="Turner K."/>
            <person name="Parkhill J."/>
            <person name="Wade W."/>
            <person name="Vartoukian S."/>
        </authorList>
    </citation>
    <scope>NUCLEOTIDE SEQUENCE [LARGE SCALE GENOMIC DNA]</scope>
    <source>
        <strain evidence="5">SGP1</strain>
    </source>
</reference>
<dbReference type="PANTHER" id="PTHR32089:SF112">
    <property type="entry name" value="LYSOZYME-LIKE PROTEIN-RELATED"/>
    <property type="match status" value="1"/>
</dbReference>
<dbReference type="SMART" id="SM00283">
    <property type="entry name" value="MA"/>
    <property type="match status" value="1"/>
</dbReference>